<keyword evidence="3" id="KW-1185">Reference proteome</keyword>
<evidence type="ECO:0000256" key="1">
    <source>
        <dbReference type="SAM" id="Phobius"/>
    </source>
</evidence>
<evidence type="ECO:0000313" key="2">
    <source>
        <dbReference type="EnsemblMetazoa" id="AMIN014742-PA"/>
    </source>
</evidence>
<dbReference type="Proteomes" id="UP000075920">
    <property type="component" value="Unassembled WGS sequence"/>
</dbReference>
<keyword evidence="1" id="KW-0472">Membrane</keyword>
<proteinExistence type="predicted"/>
<protein>
    <submittedName>
        <fullName evidence="2">Uncharacterized protein</fullName>
    </submittedName>
</protein>
<dbReference type="VEuPathDB" id="VectorBase:AMIN014742"/>
<organism evidence="2 3">
    <name type="scientific">Anopheles minimus</name>
    <dbReference type="NCBI Taxonomy" id="112268"/>
    <lineage>
        <taxon>Eukaryota</taxon>
        <taxon>Metazoa</taxon>
        <taxon>Ecdysozoa</taxon>
        <taxon>Arthropoda</taxon>
        <taxon>Hexapoda</taxon>
        <taxon>Insecta</taxon>
        <taxon>Pterygota</taxon>
        <taxon>Neoptera</taxon>
        <taxon>Endopterygota</taxon>
        <taxon>Diptera</taxon>
        <taxon>Nematocera</taxon>
        <taxon>Culicoidea</taxon>
        <taxon>Culicidae</taxon>
        <taxon>Anophelinae</taxon>
        <taxon>Anopheles</taxon>
    </lineage>
</organism>
<sequence length="84" mass="9250">MSETCVGNRTAQPDSVHFIRREIVFGAHTETNRKTWGHGIDLGVDAAVVFWSVLSVYIENIVCVCVVGEKKQKATRQSAGFLAL</sequence>
<name>A0A182WQ07_9DIPT</name>
<feature type="transmembrane region" description="Helical" evidence="1">
    <location>
        <begin position="48"/>
        <end position="68"/>
    </location>
</feature>
<keyword evidence="1" id="KW-1133">Transmembrane helix</keyword>
<reference evidence="3" key="1">
    <citation type="submission" date="2013-03" db="EMBL/GenBank/DDBJ databases">
        <title>The Genome Sequence of Anopheles minimus MINIMUS1.</title>
        <authorList>
            <consortium name="The Broad Institute Genomics Platform"/>
            <person name="Neafsey D.E."/>
            <person name="Walton C."/>
            <person name="Walker B."/>
            <person name="Young S.K."/>
            <person name="Zeng Q."/>
            <person name="Gargeya S."/>
            <person name="Fitzgerald M."/>
            <person name="Haas B."/>
            <person name="Abouelleil A."/>
            <person name="Allen A.W."/>
            <person name="Alvarado L."/>
            <person name="Arachchi H.M."/>
            <person name="Berlin A.M."/>
            <person name="Chapman S.B."/>
            <person name="Gainer-Dewar J."/>
            <person name="Goldberg J."/>
            <person name="Griggs A."/>
            <person name="Gujja S."/>
            <person name="Hansen M."/>
            <person name="Howarth C."/>
            <person name="Imamovic A."/>
            <person name="Ireland A."/>
            <person name="Larimer J."/>
            <person name="McCowan C."/>
            <person name="Murphy C."/>
            <person name="Pearson M."/>
            <person name="Poon T.W."/>
            <person name="Priest M."/>
            <person name="Roberts A."/>
            <person name="Saif S."/>
            <person name="Shea T."/>
            <person name="Sisk P."/>
            <person name="Sykes S."/>
            <person name="Wortman J."/>
            <person name="Nusbaum C."/>
            <person name="Birren B."/>
        </authorList>
    </citation>
    <scope>NUCLEOTIDE SEQUENCE [LARGE SCALE GENOMIC DNA]</scope>
    <source>
        <strain evidence="3">MINIMUS1</strain>
    </source>
</reference>
<dbReference type="AlphaFoldDB" id="A0A182WQ07"/>
<dbReference type="EnsemblMetazoa" id="AMIN014742-RA">
    <property type="protein sequence ID" value="AMIN014742-PA"/>
    <property type="gene ID" value="AMIN014742"/>
</dbReference>
<evidence type="ECO:0000313" key="3">
    <source>
        <dbReference type="Proteomes" id="UP000075920"/>
    </source>
</evidence>
<accession>A0A182WQ07</accession>
<reference evidence="2" key="2">
    <citation type="submission" date="2020-05" db="UniProtKB">
        <authorList>
            <consortium name="EnsemblMetazoa"/>
        </authorList>
    </citation>
    <scope>IDENTIFICATION</scope>
    <source>
        <strain evidence="2">MINIMUS1</strain>
    </source>
</reference>
<keyword evidence="1" id="KW-0812">Transmembrane</keyword>